<dbReference type="EMBL" id="JAUKWQ010000005">
    <property type="protein sequence ID" value="MDO1583934.1"/>
    <property type="molecule type" value="Genomic_DNA"/>
</dbReference>
<accession>A0ABT8SZM9</accession>
<comment type="caution">
    <text evidence="2">The sequence shown here is derived from an EMBL/GenBank/DDBJ whole genome shotgun (WGS) entry which is preliminary data.</text>
</comment>
<name>A0ABT8SZM9_9HYPH</name>
<keyword evidence="3" id="KW-1185">Reference proteome</keyword>
<organism evidence="2 3">
    <name type="scientific">Rhizobium oryzicola</name>
    <dbReference type="NCBI Taxonomy" id="1232668"/>
    <lineage>
        <taxon>Bacteria</taxon>
        <taxon>Pseudomonadati</taxon>
        <taxon>Pseudomonadota</taxon>
        <taxon>Alphaproteobacteria</taxon>
        <taxon>Hyphomicrobiales</taxon>
        <taxon>Rhizobiaceae</taxon>
        <taxon>Rhizobium/Agrobacterium group</taxon>
        <taxon>Rhizobium</taxon>
    </lineage>
</organism>
<proteinExistence type="predicted"/>
<evidence type="ECO:0000313" key="3">
    <source>
        <dbReference type="Proteomes" id="UP001169006"/>
    </source>
</evidence>
<dbReference type="Pfam" id="PF08904">
    <property type="entry name" value="EipB_like"/>
    <property type="match status" value="1"/>
</dbReference>
<reference evidence="2" key="1">
    <citation type="journal article" date="2015" name="Int. J. Syst. Evol. Microbiol.">
        <title>Rhizobium oryzicola sp. nov., potential plant-growth-promoting endophytic bacteria isolated from rice roots.</title>
        <authorList>
            <person name="Zhang X.X."/>
            <person name="Gao J.S."/>
            <person name="Cao Y.H."/>
            <person name="Sheirdil R.A."/>
            <person name="Wang X.C."/>
            <person name="Zhang L."/>
        </authorList>
    </citation>
    <scope>NUCLEOTIDE SEQUENCE</scope>
    <source>
        <strain evidence="2">05753</strain>
    </source>
</reference>
<dbReference type="InterPro" id="IPR015000">
    <property type="entry name" value="EipB-like"/>
</dbReference>
<sequence length="277" mass="30672">MLRPLLGAALIAGSVVSPAWSSSPAIEAAKVLIPHRAVYELKLKNASDRAGIEGMTGRMVYEFSGSACAGFTTNFRFVTRVDMGEQMRLTDQQTTTFENANAGEFRFETKSFTDEQLDKQVAGSAKEDANALKVALAKPDTREVQLTPSKFPTQHMLEVIDNARKGNRFFEQRIFDGSEDGDQSLLTSTIIGAQQQPKPDDADAGQAGEFAKKPYWPVTMAYYNDDGKTDELPVYRMSFKLYDNGITRDLTMDYGDFVLSGTLTKLELLDKGQETCR</sequence>
<feature type="signal peptide" evidence="1">
    <location>
        <begin position="1"/>
        <end position="19"/>
    </location>
</feature>
<evidence type="ECO:0000256" key="1">
    <source>
        <dbReference type="SAM" id="SignalP"/>
    </source>
</evidence>
<dbReference type="Proteomes" id="UP001169006">
    <property type="component" value="Unassembled WGS sequence"/>
</dbReference>
<reference evidence="2" key="2">
    <citation type="submission" date="2023-07" db="EMBL/GenBank/DDBJ databases">
        <authorList>
            <person name="Sun H."/>
        </authorList>
    </citation>
    <scope>NUCLEOTIDE SEQUENCE</scope>
    <source>
        <strain evidence="2">05753</strain>
    </source>
</reference>
<feature type="chain" id="PRO_5045565859" evidence="1">
    <location>
        <begin position="20"/>
        <end position="277"/>
    </location>
</feature>
<protein>
    <submittedName>
        <fullName evidence="2">Cell envelope integrity EipB family protein</fullName>
    </submittedName>
</protein>
<keyword evidence="1" id="KW-0732">Signal</keyword>
<dbReference type="RefSeq" id="WP_302078145.1">
    <property type="nucleotide sequence ID" value="NZ_JAUKWQ010000005.1"/>
</dbReference>
<evidence type="ECO:0000313" key="2">
    <source>
        <dbReference type="EMBL" id="MDO1583934.1"/>
    </source>
</evidence>
<gene>
    <name evidence="2" type="ORF">Q2T52_17770</name>
</gene>